<dbReference type="InterPro" id="IPR020846">
    <property type="entry name" value="MFS_dom"/>
</dbReference>
<proteinExistence type="predicted"/>
<dbReference type="PANTHER" id="PTHR23501">
    <property type="entry name" value="MAJOR FACILITATOR SUPERFAMILY"/>
    <property type="match status" value="1"/>
</dbReference>
<name>A0A9P6KQV4_9PLEO</name>
<feature type="transmembrane region" description="Helical" evidence="5">
    <location>
        <begin position="49"/>
        <end position="78"/>
    </location>
</feature>
<dbReference type="PROSITE" id="PS50850">
    <property type="entry name" value="MFS"/>
    <property type="match status" value="1"/>
</dbReference>
<feature type="transmembrane region" description="Helical" evidence="5">
    <location>
        <begin position="206"/>
        <end position="226"/>
    </location>
</feature>
<comment type="caution">
    <text evidence="7">The sequence shown here is derived from an EMBL/GenBank/DDBJ whole genome shotgun (WGS) entry which is preliminary data.</text>
</comment>
<comment type="subcellular location">
    <subcellularLocation>
        <location evidence="1">Membrane</location>
        <topology evidence="1">Multi-pass membrane protein</topology>
    </subcellularLocation>
</comment>
<dbReference type="EMBL" id="WJXW01000006">
    <property type="protein sequence ID" value="KAF9734949.1"/>
    <property type="molecule type" value="Genomic_DNA"/>
</dbReference>
<dbReference type="GO" id="GO:0022857">
    <property type="term" value="F:transmembrane transporter activity"/>
    <property type="evidence" value="ECO:0007669"/>
    <property type="project" value="InterPro"/>
</dbReference>
<dbReference type="FunFam" id="1.20.1720.10:FF:000012">
    <property type="entry name" value="MFS toxin efflux pump (AflT)"/>
    <property type="match status" value="1"/>
</dbReference>
<evidence type="ECO:0000256" key="2">
    <source>
        <dbReference type="ARBA" id="ARBA00022692"/>
    </source>
</evidence>
<feature type="transmembrane region" description="Helical" evidence="5">
    <location>
        <begin position="448"/>
        <end position="468"/>
    </location>
</feature>
<evidence type="ECO:0000256" key="5">
    <source>
        <dbReference type="SAM" id="Phobius"/>
    </source>
</evidence>
<feature type="transmembrane region" description="Helical" evidence="5">
    <location>
        <begin position="518"/>
        <end position="537"/>
    </location>
</feature>
<dbReference type="AlphaFoldDB" id="A0A9P6KQV4"/>
<keyword evidence="8" id="KW-1185">Reference proteome</keyword>
<dbReference type="InterPro" id="IPR036259">
    <property type="entry name" value="MFS_trans_sf"/>
</dbReference>
<feature type="transmembrane region" description="Helical" evidence="5">
    <location>
        <begin position="117"/>
        <end position="136"/>
    </location>
</feature>
<dbReference type="PANTHER" id="PTHR23501:SF153">
    <property type="entry name" value="AFLATOXIN EFFLUX PUMP, PUTATIVE-RELATED"/>
    <property type="match status" value="1"/>
</dbReference>
<feature type="transmembrane region" description="Helical" evidence="5">
    <location>
        <begin position="176"/>
        <end position="199"/>
    </location>
</feature>
<evidence type="ECO:0000256" key="1">
    <source>
        <dbReference type="ARBA" id="ARBA00004141"/>
    </source>
</evidence>
<keyword evidence="2 5" id="KW-0812">Transmembrane</keyword>
<feature type="transmembrane region" description="Helical" evidence="5">
    <location>
        <begin position="280"/>
        <end position="301"/>
    </location>
</feature>
<keyword evidence="4 5" id="KW-0472">Membrane</keyword>
<evidence type="ECO:0000313" key="8">
    <source>
        <dbReference type="Proteomes" id="UP000756921"/>
    </source>
</evidence>
<dbReference type="InterPro" id="IPR011701">
    <property type="entry name" value="MFS"/>
</dbReference>
<reference evidence="7" key="1">
    <citation type="journal article" date="2020" name="Mol. Plant Microbe Interact.">
        <title>Genome Sequence of the Biocontrol Agent Coniothyrium minitans strain Conio (IMI 134523).</title>
        <authorList>
            <person name="Patel D."/>
            <person name="Shittu T.A."/>
            <person name="Baroncelli R."/>
            <person name="Muthumeenakshi S."/>
            <person name="Osborne T.H."/>
            <person name="Janganan T.K."/>
            <person name="Sreenivasaprasad S."/>
        </authorList>
    </citation>
    <scope>NUCLEOTIDE SEQUENCE</scope>
    <source>
        <strain evidence="7">Conio</strain>
    </source>
</reference>
<dbReference type="OrthoDB" id="10021397at2759"/>
<feature type="transmembrane region" description="Helical" evidence="5">
    <location>
        <begin position="246"/>
        <end position="268"/>
    </location>
</feature>
<organism evidence="7 8">
    <name type="scientific">Paraphaeosphaeria minitans</name>
    <dbReference type="NCBI Taxonomy" id="565426"/>
    <lineage>
        <taxon>Eukaryota</taxon>
        <taxon>Fungi</taxon>
        <taxon>Dikarya</taxon>
        <taxon>Ascomycota</taxon>
        <taxon>Pezizomycotina</taxon>
        <taxon>Dothideomycetes</taxon>
        <taxon>Pleosporomycetidae</taxon>
        <taxon>Pleosporales</taxon>
        <taxon>Massarineae</taxon>
        <taxon>Didymosphaeriaceae</taxon>
        <taxon>Paraphaeosphaeria</taxon>
    </lineage>
</organism>
<evidence type="ECO:0000259" key="6">
    <source>
        <dbReference type="PROSITE" id="PS50850"/>
    </source>
</evidence>
<dbReference type="Gene3D" id="1.20.1250.20">
    <property type="entry name" value="MFS general substrate transporter like domains"/>
    <property type="match status" value="1"/>
</dbReference>
<dbReference type="Proteomes" id="UP000756921">
    <property type="component" value="Unassembled WGS sequence"/>
</dbReference>
<evidence type="ECO:0000256" key="3">
    <source>
        <dbReference type="ARBA" id="ARBA00022989"/>
    </source>
</evidence>
<feature type="transmembrane region" description="Helical" evidence="5">
    <location>
        <begin position="383"/>
        <end position="402"/>
    </location>
</feature>
<feature type="transmembrane region" description="Helical" evidence="5">
    <location>
        <begin position="143"/>
        <end position="164"/>
    </location>
</feature>
<feature type="transmembrane region" description="Helical" evidence="5">
    <location>
        <begin position="321"/>
        <end position="345"/>
    </location>
</feature>
<feature type="domain" description="Major facilitator superfamily (MFS) profile" evidence="6">
    <location>
        <begin position="53"/>
        <end position="542"/>
    </location>
</feature>
<evidence type="ECO:0000313" key="7">
    <source>
        <dbReference type="EMBL" id="KAF9734949.1"/>
    </source>
</evidence>
<dbReference type="PRINTS" id="PR01036">
    <property type="entry name" value="TCRTETB"/>
</dbReference>
<protein>
    <submittedName>
        <fullName evidence="7">MFS aflatoxin efflux</fullName>
    </submittedName>
</protein>
<sequence>MPLFKFNPSQRLNTAASEASSVPLRLEEFNLKTESKATPEQVPRSHPKVILPVVFSLCLAVFLTALDRTIIGVAIPAISNDFQSFNDISWYESAYLLTFAALQLPIGKLYTFFPAKWAFIALIFIFEIGSIVCAAAPNSTAFIIGRAIAGIGSAGNITGANVILSDLLPLEKRPKYMGFIGATFGLASVVGPLLGGVFASKVSWRWCFWINGPIGGLALVVLIILVPNNPPAKDHSDKPFLDKLKAYDPVGIALLTPGLILLLLALQWGSVDSSWRATRVLSTLIVGIVLIIAFIASQIWIGDNGTLPPRILRKRSIAAGTAVSLGFGSTLIVVTFYLPIWYQAIKGLSAVDAGVRMLPYFLATVFFVIGSGAFVSWQGYYTPWLIAGTALLTLGCGLLTTFRVDTSTAESIGYQVLVGAGMGMSLAQCNNAAQTVLSREDIPIGITIINFGNFVGGTIFVSICQTILSSTLRSQLAQKIPGLDLSAIAHAGATDLAKLIPTDKLPVFHAAYNEGIVNVWYCALGVSAFAFVASWFVEWKSVKGQQIISEA</sequence>
<dbReference type="CDD" id="cd17502">
    <property type="entry name" value="MFS_Azr1_MDR_like"/>
    <property type="match status" value="1"/>
</dbReference>
<dbReference type="SUPFAM" id="SSF103473">
    <property type="entry name" value="MFS general substrate transporter"/>
    <property type="match status" value="1"/>
</dbReference>
<dbReference type="GO" id="GO:0005886">
    <property type="term" value="C:plasma membrane"/>
    <property type="evidence" value="ECO:0007669"/>
    <property type="project" value="TreeGrafter"/>
</dbReference>
<gene>
    <name evidence="7" type="ORF">PMIN01_06354</name>
</gene>
<dbReference type="FunFam" id="1.20.1250.20:FF:000196">
    <property type="entry name" value="MFS toxin efflux pump (AflT)"/>
    <property type="match status" value="1"/>
</dbReference>
<evidence type="ECO:0000256" key="4">
    <source>
        <dbReference type="ARBA" id="ARBA00023136"/>
    </source>
</evidence>
<feature type="transmembrane region" description="Helical" evidence="5">
    <location>
        <begin position="357"/>
        <end position="377"/>
    </location>
</feature>
<accession>A0A9P6KQV4</accession>
<dbReference type="Pfam" id="PF07690">
    <property type="entry name" value="MFS_1"/>
    <property type="match status" value="1"/>
</dbReference>
<feature type="transmembrane region" description="Helical" evidence="5">
    <location>
        <begin position="90"/>
        <end position="111"/>
    </location>
</feature>
<keyword evidence="3 5" id="KW-1133">Transmembrane helix</keyword>